<feature type="region of interest" description="Disordered" evidence="1">
    <location>
        <begin position="205"/>
        <end position="264"/>
    </location>
</feature>
<feature type="region of interest" description="Disordered" evidence="1">
    <location>
        <begin position="1"/>
        <end position="43"/>
    </location>
</feature>
<dbReference type="SUPFAM" id="SSF48371">
    <property type="entry name" value="ARM repeat"/>
    <property type="match status" value="1"/>
</dbReference>
<reference evidence="3 4" key="1">
    <citation type="submission" date="2015-12" db="EMBL/GenBank/DDBJ databases">
        <title>The genome of Folsomia candida.</title>
        <authorList>
            <person name="Faddeeva A."/>
            <person name="Derks M.F."/>
            <person name="Anvar Y."/>
            <person name="Smit S."/>
            <person name="Van Straalen N."/>
            <person name="Roelofs D."/>
        </authorList>
    </citation>
    <scope>NUCLEOTIDE SEQUENCE [LARGE SCALE GENOMIC DNA]</scope>
    <source>
        <strain evidence="3 4">VU population</strain>
        <tissue evidence="3">Whole body</tissue>
    </source>
</reference>
<feature type="compositionally biased region" description="Polar residues" evidence="1">
    <location>
        <begin position="496"/>
        <end position="508"/>
    </location>
</feature>
<feature type="region of interest" description="Disordered" evidence="1">
    <location>
        <begin position="288"/>
        <end position="377"/>
    </location>
</feature>
<feature type="compositionally biased region" description="Low complexity" evidence="1">
    <location>
        <begin position="326"/>
        <end position="343"/>
    </location>
</feature>
<feature type="region of interest" description="Disordered" evidence="1">
    <location>
        <begin position="480"/>
        <end position="508"/>
    </location>
</feature>
<evidence type="ECO:0000256" key="1">
    <source>
        <dbReference type="SAM" id="MobiDB-lite"/>
    </source>
</evidence>
<evidence type="ECO:0000313" key="3">
    <source>
        <dbReference type="EMBL" id="OXA51174.1"/>
    </source>
</evidence>
<feature type="compositionally biased region" description="Polar residues" evidence="1">
    <location>
        <begin position="657"/>
        <end position="669"/>
    </location>
</feature>
<accession>A0A226E2B4</accession>
<protein>
    <recommendedName>
        <fullName evidence="2">CLASP N-terminal domain-containing protein</fullName>
    </recommendedName>
</protein>
<feature type="region of interest" description="Disordered" evidence="1">
    <location>
        <begin position="633"/>
        <end position="682"/>
    </location>
</feature>
<feature type="region of interest" description="Disordered" evidence="1">
    <location>
        <begin position="550"/>
        <end position="578"/>
    </location>
</feature>
<feature type="region of interest" description="Disordered" evidence="1">
    <location>
        <begin position="118"/>
        <end position="137"/>
    </location>
</feature>
<feature type="compositionally biased region" description="Polar residues" evidence="1">
    <location>
        <begin position="559"/>
        <end position="569"/>
    </location>
</feature>
<dbReference type="InterPro" id="IPR011989">
    <property type="entry name" value="ARM-like"/>
</dbReference>
<feature type="compositionally biased region" description="Basic and acidic residues" evidence="1">
    <location>
        <begin position="639"/>
        <end position="655"/>
    </location>
</feature>
<dbReference type="InterPro" id="IPR016024">
    <property type="entry name" value="ARM-type_fold"/>
</dbReference>
<feature type="compositionally biased region" description="Polar residues" evidence="1">
    <location>
        <begin position="236"/>
        <end position="255"/>
    </location>
</feature>
<feature type="region of interest" description="Disordered" evidence="1">
    <location>
        <begin position="746"/>
        <end position="819"/>
    </location>
</feature>
<feature type="compositionally biased region" description="Polar residues" evidence="1">
    <location>
        <begin position="753"/>
        <end position="768"/>
    </location>
</feature>
<feature type="compositionally biased region" description="Polar residues" evidence="1">
    <location>
        <begin position="15"/>
        <end position="26"/>
    </location>
</feature>
<dbReference type="OrthoDB" id="63891at2759"/>
<gene>
    <name evidence="3" type="ORF">Fcan01_14048</name>
</gene>
<feature type="compositionally biased region" description="Low complexity" evidence="1">
    <location>
        <begin position="1"/>
        <end position="14"/>
    </location>
</feature>
<organism evidence="3 4">
    <name type="scientific">Folsomia candida</name>
    <name type="common">Springtail</name>
    <dbReference type="NCBI Taxonomy" id="158441"/>
    <lineage>
        <taxon>Eukaryota</taxon>
        <taxon>Metazoa</taxon>
        <taxon>Ecdysozoa</taxon>
        <taxon>Arthropoda</taxon>
        <taxon>Hexapoda</taxon>
        <taxon>Collembola</taxon>
        <taxon>Entomobryomorpha</taxon>
        <taxon>Isotomoidea</taxon>
        <taxon>Isotomidae</taxon>
        <taxon>Proisotominae</taxon>
        <taxon>Folsomia</taxon>
    </lineage>
</organism>
<feature type="region of interest" description="Disordered" evidence="1">
    <location>
        <begin position="699"/>
        <end position="733"/>
    </location>
</feature>
<dbReference type="Gene3D" id="1.25.10.10">
    <property type="entry name" value="Leucine-rich Repeat Variant"/>
    <property type="match status" value="1"/>
</dbReference>
<dbReference type="InterPro" id="IPR024395">
    <property type="entry name" value="CLASP_N_dom"/>
</dbReference>
<feature type="domain" description="CLASP N-terminal" evidence="2">
    <location>
        <begin position="875"/>
        <end position="1005"/>
    </location>
</feature>
<evidence type="ECO:0000313" key="4">
    <source>
        <dbReference type="Proteomes" id="UP000198287"/>
    </source>
</evidence>
<dbReference type="Proteomes" id="UP000198287">
    <property type="component" value="Unassembled WGS sequence"/>
</dbReference>
<feature type="compositionally biased region" description="Basic residues" evidence="1">
    <location>
        <begin position="305"/>
        <end position="318"/>
    </location>
</feature>
<comment type="caution">
    <text evidence="3">The sequence shown here is derived from an EMBL/GenBank/DDBJ whole genome shotgun (WGS) entry which is preliminary data.</text>
</comment>
<sequence length="1083" mass="122203">MQAGSNNNNNSTSNDYSCYPQNSDGPTTDPARSGHGSDFSGRDFHPLLTQQVQSWRDDQRRCHQVETLSSPRHTPRAQLYSGSVTYRVPPLQILPVDTARTVSRPELVVHASEPQCPASRFRMGPSSSKSKLMSPPIPPPTAFDAGLIATERIFSTLNVEIDQQNRIKYDNTACYGHRQTDGGHLIAEEEAKICQVLHDMMTHISGGGGGETGSGDDTGGDGSGGRFGQECALGSGPNSARGTISSARSQLNALSSHRKSAEFPTTTNSEYLRYDDYPSHQTSIIVPRNTGSEVNDNINNYKTTTRTRKNVARHHHHRDREESPQDQRQQYQPQNNSGSGNNQFVDYYGQQQQQQQQLPEVSPQEHTYPLPMDKATSTSDVPVPFPIFGYSTPFHAQPHFQAPHNHQYATTQMHNTAPNNCGILAGNHNHQQPMIMPPIYILQTMPNQQMPVFLVQTQTSPSSGGQQGPIFLQPVQYHHQIPAQPPPPEEQPSSPVQHASFQQSQQFTTVKATRVETRTTVLNDPSPAASTQSDFSKYEYIKQLVSNDGQKPITKKQQSHTSAKLAQHQQTKKVRSTSKKRTILGHVINNNETELNSSHPEREMTFIVGPSPVESMHEIELLRNRGKTLQNFTSHRSTRKGESYSDTMLHRDRNTKPAASSTYQQQQPISDDHHHNDYVDLYGSDEDEQSFDQRHNINPDLLATPATSSHTITIKTNGKNQHGRPCISSRNEDDYELNRIDDILKNDKNNNNEEQSLPAYQNLSNSSILEAEPVRRRPPPRTARLPLRNSRVFQKKGVLKKPPPPQKKEPPKSSDDLKIHGLYPTTETLETWPYPDPGFMRDKKSVTDQQRDHESITEKSVQEGISLIEDGSSWERNVSRQAILTLRDLFTVLGPHFDPFLAGMSERLFSKMANTNKFIKDDCEATLESMVEHCSHPKMITILENVARRHKHSAIRLVACKMITKFITFVGPNSALEDYAHLILPLLCCNLAERTGEIREEARNSLRLLVPNPDFDAFMRHNVSPQFIFAICEKLERIRDEVSNRPHRPLELRRKLSRNHSLFRFKWQNQQHKFGGSSSTNMM</sequence>
<feature type="compositionally biased region" description="Gly residues" evidence="1">
    <location>
        <begin position="205"/>
        <end position="227"/>
    </location>
</feature>
<keyword evidence="4" id="KW-1185">Reference proteome</keyword>
<feature type="compositionally biased region" description="Basic and acidic residues" evidence="1">
    <location>
        <begin position="806"/>
        <end position="819"/>
    </location>
</feature>
<proteinExistence type="predicted"/>
<evidence type="ECO:0000259" key="2">
    <source>
        <dbReference type="Pfam" id="PF12348"/>
    </source>
</evidence>
<feature type="compositionally biased region" description="Low complexity" evidence="1">
    <location>
        <begin position="125"/>
        <end position="134"/>
    </location>
</feature>
<name>A0A226E2B4_FOLCA</name>
<feature type="compositionally biased region" description="Polar residues" evidence="1">
    <location>
        <begin position="705"/>
        <end position="720"/>
    </location>
</feature>
<feature type="compositionally biased region" description="Polar residues" evidence="1">
    <location>
        <begin position="288"/>
        <end position="301"/>
    </location>
</feature>
<dbReference type="Pfam" id="PF12348">
    <property type="entry name" value="CLASP_N"/>
    <property type="match status" value="1"/>
</dbReference>
<dbReference type="EMBL" id="LNIX01000008">
    <property type="protein sequence ID" value="OXA51174.1"/>
    <property type="molecule type" value="Genomic_DNA"/>
</dbReference>
<dbReference type="AlphaFoldDB" id="A0A226E2B4"/>